<sequence>MSRPESVERGLRPRPHTVHTDEIHAVCKKHSTSTSRFSSTEDEQRPNYLLVEVHELGTPDHVVVQTSTELTRCTTPCRDPAPGLLQHVEAVRKISITPGTNAALGFAQTLPKRPAPLHHEPLLEPMCMALGGRPPRETTSYNKVTSGAGDPQLLL</sequence>
<accession>A0AB34HMW0</accession>
<organism evidence="9 10">
    <name type="scientific">Eschrichtius robustus</name>
    <name type="common">California gray whale</name>
    <name type="synonym">Eschrichtius gibbosus</name>
    <dbReference type="NCBI Taxonomy" id="9764"/>
    <lineage>
        <taxon>Eukaryota</taxon>
        <taxon>Metazoa</taxon>
        <taxon>Chordata</taxon>
        <taxon>Craniata</taxon>
        <taxon>Vertebrata</taxon>
        <taxon>Euteleostomi</taxon>
        <taxon>Mammalia</taxon>
        <taxon>Eutheria</taxon>
        <taxon>Laurasiatheria</taxon>
        <taxon>Artiodactyla</taxon>
        <taxon>Whippomorpha</taxon>
        <taxon>Cetacea</taxon>
        <taxon>Mysticeti</taxon>
        <taxon>Eschrichtiidae</taxon>
        <taxon>Eschrichtius</taxon>
    </lineage>
</organism>
<keyword evidence="10" id="KW-1185">Reference proteome</keyword>
<feature type="region of interest" description="Disordered" evidence="7">
    <location>
        <begin position="131"/>
        <end position="155"/>
    </location>
</feature>
<dbReference type="GO" id="GO:0005524">
    <property type="term" value="F:ATP binding"/>
    <property type="evidence" value="ECO:0007669"/>
    <property type="project" value="UniProtKB-KW"/>
</dbReference>
<dbReference type="Gene3D" id="1.20.58.760">
    <property type="entry name" value="Peptidase M41"/>
    <property type="match status" value="1"/>
</dbReference>
<dbReference type="GO" id="GO:0004176">
    <property type="term" value="F:ATP-dependent peptidase activity"/>
    <property type="evidence" value="ECO:0007669"/>
    <property type="project" value="InterPro"/>
</dbReference>
<dbReference type="AlphaFoldDB" id="A0AB34HMW0"/>
<evidence type="ECO:0000256" key="4">
    <source>
        <dbReference type="ARBA" id="ARBA00022833"/>
    </source>
</evidence>
<keyword evidence="3" id="KW-0547">Nucleotide-binding</keyword>
<evidence type="ECO:0000256" key="5">
    <source>
        <dbReference type="ARBA" id="ARBA00022840"/>
    </source>
</evidence>
<keyword evidence="6" id="KW-0482">Metalloprotease</keyword>
<dbReference type="Pfam" id="PF01434">
    <property type="entry name" value="Peptidase_M41"/>
    <property type="match status" value="1"/>
</dbReference>
<evidence type="ECO:0000313" key="10">
    <source>
        <dbReference type="Proteomes" id="UP001159641"/>
    </source>
</evidence>
<dbReference type="InterPro" id="IPR050928">
    <property type="entry name" value="ATP-dep_Zn_Metalloprotease"/>
</dbReference>
<evidence type="ECO:0000259" key="8">
    <source>
        <dbReference type="Pfam" id="PF01434"/>
    </source>
</evidence>
<dbReference type="InterPro" id="IPR000642">
    <property type="entry name" value="Peptidase_M41"/>
</dbReference>
<evidence type="ECO:0000256" key="7">
    <source>
        <dbReference type="SAM" id="MobiDB-lite"/>
    </source>
</evidence>
<dbReference type="Proteomes" id="UP001159641">
    <property type="component" value="Unassembled WGS sequence"/>
</dbReference>
<protein>
    <recommendedName>
        <fullName evidence="8">Peptidase M41 domain-containing protein</fullName>
    </recommendedName>
</protein>
<dbReference type="InterPro" id="IPR037219">
    <property type="entry name" value="Peptidase_M41-like"/>
</dbReference>
<keyword evidence="6" id="KW-0645">Protease</keyword>
<keyword evidence="4" id="KW-0862">Zinc</keyword>
<comment type="cofactor">
    <cofactor evidence="1">
        <name>Zn(2+)</name>
        <dbReference type="ChEBI" id="CHEBI:29105"/>
    </cofactor>
</comment>
<dbReference type="GO" id="GO:0005745">
    <property type="term" value="C:m-AAA complex"/>
    <property type="evidence" value="ECO:0007669"/>
    <property type="project" value="TreeGrafter"/>
</dbReference>
<name>A0AB34HMW0_ESCRO</name>
<feature type="domain" description="Peptidase M41" evidence="8">
    <location>
        <begin position="85"/>
        <end position="150"/>
    </location>
</feature>
<reference evidence="9 10" key="1">
    <citation type="submission" date="2022-11" db="EMBL/GenBank/DDBJ databases">
        <title>Whole genome sequence of Eschrichtius robustus ER-17-0199.</title>
        <authorList>
            <person name="Bruniche-Olsen A."/>
            <person name="Black A.N."/>
            <person name="Fields C.J."/>
            <person name="Walden K."/>
            <person name="Dewoody J.A."/>
        </authorList>
    </citation>
    <scope>NUCLEOTIDE SEQUENCE [LARGE SCALE GENOMIC DNA]</scope>
    <source>
        <strain evidence="9">ER-17-0199</strain>
        <tissue evidence="9">Blubber</tissue>
    </source>
</reference>
<proteinExistence type="predicted"/>
<comment type="caution">
    <text evidence="9">The sequence shown here is derived from an EMBL/GenBank/DDBJ whole genome shotgun (WGS) entry which is preliminary data.</text>
</comment>
<dbReference type="GO" id="GO:0046872">
    <property type="term" value="F:metal ion binding"/>
    <property type="evidence" value="ECO:0007669"/>
    <property type="project" value="UniProtKB-KW"/>
</dbReference>
<dbReference type="SUPFAM" id="SSF140990">
    <property type="entry name" value="FtsH protease domain-like"/>
    <property type="match status" value="1"/>
</dbReference>
<dbReference type="PANTHER" id="PTHR43655">
    <property type="entry name" value="ATP-DEPENDENT PROTEASE"/>
    <property type="match status" value="1"/>
</dbReference>
<gene>
    <name evidence="9" type="ORF">J1605_019040</name>
</gene>
<keyword evidence="6" id="KW-0378">Hydrolase</keyword>
<evidence type="ECO:0000256" key="1">
    <source>
        <dbReference type="ARBA" id="ARBA00001947"/>
    </source>
</evidence>
<evidence type="ECO:0000313" key="9">
    <source>
        <dbReference type="EMBL" id="KAJ8794126.1"/>
    </source>
</evidence>
<dbReference type="GO" id="GO:0034982">
    <property type="term" value="P:mitochondrial protein processing"/>
    <property type="evidence" value="ECO:0007669"/>
    <property type="project" value="TreeGrafter"/>
</dbReference>
<evidence type="ECO:0000256" key="6">
    <source>
        <dbReference type="ARBA" id="ARBA00023049"/>
    </source>
</evidence>
<dbReference type="EMBL" id="JAIQCJ010000875">
    <property type="protein sequence ID" value="KAJ8794126.1"/>
    <property type="molecule type" value="Genomic_DNA"/>
</dbReference>
<keyword evidence="2" id="KW-0479">Metal-binding</keyword>
<dbReference type="PANTHER" id="PTHR43655:SF8">
    <property type="entry name" value="PARAPLEGIN"/>
    <property type="match status" value="1"/>
</dbReference>
<evidence type="ECO:0000256" key="3">
    <source>
        <dbReference type="ARBA" id="ARBA00022741"/>
    </source>
</evidence>
<evidence type="ECO:0000256" key="2">
    <source>
        <dbReference type="ARBA" id="ARBA00022723"/>
    </source>
</evidence>
<keyword evidence="5" id="KW-0067">ATP-binding</keyword>
<dbReference type="GO" id="GO:0004222">
    <property type="term" value="F:metalloendopeptidase activity"/>
    <property type="evidence" value="ECO:0007669"/>
    <property type="project" value="InterPro"/>
</dbReference>